<evidence type="ECO:0000313" key="5">
    <source>
        <dbReference type="Proteomes" id="UP000230750"/>
    </source>
</evidence>
<evidence type="ECO:0000256" key="1">
    <source>
        <dbReference type="ARBA" id="ARBA00022614"/>
    </source>
</evidence>
<proteinExistence type="predicted"/>
<gene>
    <name evidence="4" type="ORF">BSL78_13781</name>
</gene>
<feature type="non-terminal residue" evidence="4">
    <location>
        <position position="504"/>
    </location>
</feature>
<keyword evidence="2" id="KW-0677">Repeat</keyword>
<dbReference type="PANTHER" id="PTHR18849">
    <property type="entry name" value="LEUCINE RICH REPEAT PROTEIN"/>
    <property type="match status" value="1"/>
</dbReference>
<comment type="caution">
    <text evidence="4">The sequence shown here is derived from an EMBL/GenBank/DDBJ whole genome shotgun (WGS) entry which is preliminary data.</text>
</comment>
<keyword evidence="5" id="KW-1185">Reference proteome</keyword>
<protein>
    <recommendedName>
        <fullName evidence="6">Tubulin-specific chaperone cofactor E-like protein</fullName>
    </recommendedName>
</protein>
<dbReference type="Gene3D" id="3.80.10.10">
    <property type="entry name" value="Ribonuclease Inhibitor"/>
    <property type="match status" value="3"/>
</dbReference>
<evidence type="ECO:0000256" key="3">
    <source>
        <dbReference type="SAM" id="MobiDB-lite"/>
    </source>
</evidence>
<name>A0A2G8KMT3_STIJA</name>
<reference evidence="4 5" key="1">
    <citation type="journal article" date="2017" name="PLoS Biol.">
        <title>The sea cucumber genome provides insights into morphological evolution and visceral regeneration.</title>
        <authorList>
            <person name="Zhang X."/>
            <person name="Sun L."/>
            <person name="Yuan J."/>
            <person name="Sun Y."/>
            <person name="Gao Y."/>
            <person name="Zhang L."/>
            <person name="Li S."/>
            <person name="Dai H."/>
            <person name="Hamel J.F."/>
            <person name="Liu C."/>
            <person name="Yu Y."/>
            <person name="Liu S."/>
            <person name="Lin W."/>
            <person name="Guo K."/>
            <person name="Jin S."/>
            <person name="Xu P."/>
            <person name="Storey K.B."/>
            <person name="Huan P."/>
            <person name="Zhang T."/>
            <person name="Zhou Y."/>
            <person name="Zhang J."/>
            <person name="Lin C."/>
            <person name="Li X."/>
            <person name="Xing L."/>
            <person name="Huo D."/>
            <person name="Sun M."/>
            <person name="Wang L."/>
            <person name="Mercier A."/>
            <person name="Li F."/>
            <person name="Yang H."/>
            <person name="Xiang J."/>
        </authorList>
    </citation>
    <scope>NUCLEOTIDE SEQUENCE [LARGE SCALE GENOMIC DNA]</scope>
    <source>
        <strain evidence="4">Shaxun</strain>
        <tissue evidence="4">Muscle</tissue>
    </source>
</reference>
<dbReference type="SUPFAM" id="SSF52058">
    <property type="entry name" value="L domain-like"/>
    <property type="match status" value="1"/>
</dbReference>
<accession>A0A2G8KMT3</accession>
<evidence type="ECO:0000313" key="4">
    <source>
        <dbReference type="EMBL" id="PIK49322.1"/>
    </source>
</evidence>
<dbReference type="PANTHER" id="PTHR18849:SF0">
    <property type="entry name" value="CILIA- AND FLAGELLA-ASSOCIATED PROTEIN 410-RELATED"/>
    <property type="match status" value="1"/>
</dbReference>
<feature type="region of interest" description="Disordered" evidence="3">
    <location>
        <begin position="218"/>
        <end position="271"/>
    </location>
</feature>
<dbReference type="AlphaFoldDB" id="A0A2G8KMT3"/>
<evidence type="ECO:0008006" key="6">
    <source>
        <dbReference type="Google" id="ProtNLM"/>
    </source>
</evidence>
<organism evidence="4 5">
    <name type="scientific">Stichopus japonicus</name>
    <name type="common">Sea cucumber</name>
    <dbReference type="NCBI Taxonomy" id="307972"/>
    <lineage>
        <taxon>Eukaryota</taxon>
        <taxon>Metazoa</taxon>
        <taxon>Echinodermata</taxon>
        <taxon>Eleutherozoa</taxon>
        <taxon>Echinozoa</taxon>
        <taxon>Holothuroidea</taxon>
        <taxon>Aspidochirotacea</taxon>
        <taxon>Aspidochirotida</taxon>
        <taxon>Stichopodidae</taxon>
        <taxon>Apostichopus</taxon>
    </lineage>
</organism>
<sequence length="504" mass="57664">MSKSFSEALREKYCVDDENEENFVHMIIFSRPRRISCSAELEYLTNVVLSSTNIDSVDVAHDSISSLCPNVVDLDLSQNLLSNWSDVMKIISSLPKLKFFNLTGNRFRPFNNVISWPEGRPKSCLENLVLNYTGATWRDAIAVGYVLPNLKELHLCQNEYWRITASTKDINKSLANLKCLRLNQNYFKRWEEVGKLNQLPSLETLILSKNPLENVTTYIPPSPRKVVSPRRLTYSPRSKKLEGSPHPKRTRTRSGGEQRSPAHRKLFADEADVGKSGQEVDVINHLMEEMLSVVALGSERMLKCYLDHAIQKPKTAQEYSNRQKDNKSQVDMTIDLKEVQEGDDDPGFPALRMLCMSNTRLSDWSDLEALTKFPRLKSLRIQETTICQEHSIEDRRKLFIASLPNIEILNGSEITAAERDKAERFYMRHFVRAKTKPQRYAELYQKYGELRPFDEVDLGRGFQEYAALSFVYGGRSISPVYHPPHSIGGQIETLLCGIVDGSYQ</sequence>
<dbReference type="EMBL" id="MRZV01000471">
    <property type="protein sequence ID" value="PIK49322.1"/>
    <property type="molecule type" value="Genomic_DNA"/>
</dbReference>
<evidence type="ECO:0000256" key="2">
    <source>
        <dbReference type="ARBA" id="ARBA00022737"/>
    </source>
</evidence>
<dbReference type="OrthoDB" id="5855206at2759"/>
<dbReference type="InterPro" id="IPR032675">
    <property type="entry name" value="LRR_dom_sf"/>
</dbReference>
<keyword evidence="1" id="KW-0433">Leucine-rich repeat</keyword>
<dbReference type="Proteomes" id="UP000230750">
    <property type="component" value="Unassembled WGS sequence"/>
</dbReference>